<feature type="compositionally biased region" description="Basic and acidic residues" evidence="3">
    <location>
        <begin position="84"/>
        <end position="96"/>
    </location>
</feature>
<evidence type="ECO:0000313" key="4">
    <source>
        <dbReference type="EMBL" id="MBF1972515.1"/>
    </source>
</evidence>
<evidence type="ECO:0000256" key="3">
    <source>
        <dbReference type="SAM" id="MobiDB-lite"/>
    </source>
</evidence>
<dbReference type="Pfam" id="PF00436">
    <property type="entry name" value="SSB"/>
    <property type="match status" value="1"/>
</dbReference>
<dbReference type="GO" id="GO:0003677">
    <property type="term" value="F:DNA binding"/>
    <property type="evidence" value="ECO:0007669"/>
    <property type="project" value="UniProtKB-UniRule"/>
</dbReference>
<dbReference type="PROSITE" id="PS50935">
    <property type="entry name" value="SSB"/>
    <property type="match status" value="1"/>
</dbReference>
<dbReference type="EMBL" id="JADIXG010000046">
    <property type="protein sequence ID" value="MBF1972515.1"/>
    <property type="molecule type" value="Genomic_DNA"/>
</dbReference>
<name>A0ABD4K3G1_9ENTR</name>
<proteinExistence type="predicted"/>
<dbReference type="CDD" id="cd04496">
    <property type="entry name" value="SSB_OBF"/>
    <property type="match status" value="1"/>
</dbReference>
<dbReference type="AlphaFoldDB" id="A0ABD4K3G1"/>
<dbReference type="Gene3D" id="2.40.50.140">
    <property type="entry name" value="Nucleic acid-binding proteins"/>
    <property type="match status" value="1"/>
</dbReference>
<evidence type="ECO:0000256" key="1">
    <source>
        <dbReference type="ARBA" id="ARBA00023125"/>
    </source>
</evidence>
<comment type="caution">
    <text evidence="4">The sequence shown here is derived from an EMBL/GenBank/DDBJ whole genome shotgun (WGS) entry which is preliminary data.</text>
</comment>
<protein>
    <submittedName>
        <fullName evidence="4">Single-stranded DNA-binding protein</fullName>
    </submittedName>
</protein>
<evidence type="ECO:0000256" key="2">
    <source>
        <dbReference type="PROSITE-ProRule" id="PRU00252"/>
    </source>
</evidence>
<evidence type="ECO:0000313" key="5">
    <source>
        <dbReference type="Proteomes" id="UP000662438"/>
    </source>
</evidence>
<accession>A0ABD4K3G1</accession>
<dbReference type="RefSeq" id="WP_052686900.1">
    <property type="nucleotide sequence ID" value="NZ_CP047718.1"/>
</dbReference>
<feature type="region of interest" description="Disordered" evidence="3">
    <location>
        <begin position="81"/>
        <end position="104"/>
    </location>
</feature>
<keyword evidence="1 2" id="KW-0238">DNA-binding</keyword>
<gene>
    <name evidence="4" type="ORF">ISX34_22020</name>
</gene>
<dbReference type="InterPro" id="IPR000424">
    <property type="entry name" value="Primosome_PriB/ssb"/>
</dbReference>
<organism evidence="4 5">
    <name type="scientific">Enterobacter hormaechei</name>
    <dbReference type="NCBI Taxonomy" id="158836"/>
    <lineage>
        <taxon>Bacteria</taxon>
        <taxon>Pseudomonadati</taxon>
        <taxon>Pseudomonadota</taxon>
        <taxon>Gammaproteobacteria</taxon>
        <taxon>Enterobacterales</taxon>
        <taxon>Enterobacteriaceae</taxon>
        <taxon>Enterobacter</taxon>
        <taxon>Enterobacter cloacae complex</taxon>
    </lineage>
</organism>
<reference evidence="4 5" key="1">
    <citation type="submission" date="2020-10" db="EMBL/GenBank/DDBJ databases">
        <title>Genomic surveiliance of eskapee pathogens from blood stream infections in KZN.</title>
        <authorList>
            <person name="Hetsa B.A."/>
            <person name="Amoako D.G."/>
            <person name="Akebe A.L.K."/>
            <person name="Essack S."/>
        </authorList>
    </citation>
    <scope>NUCLEOTIDE SEQUENCE [LARGE SCALE GENOMIC DNA]</scope>
    <source>
        <strain evidence="4 5">E6</strain>
    </source>
</reference>
<dbReference type="SUPFAM" id="SSF50249">
    <property type="entry name" value="Nucleic acid-binding proteins"/>
    <property type="match status" value="1"/>
</dbReference>
<dbReference type="Proteomes" id="UP000662438">
    <property type="component" value="Unassembled WGS sequence"/>
</dbReference>
<dbReference type="InterPro" id="IPR012340">
    <property type="entry name" value="NA-bd_OB-fold"/>
</dbReference>
<sequence length="104" mass="11039">MTAHMSAHGRLIADPTHKITDSGTALAMGRLVVSLPCHTAEDGAAPLWLGVVCFGKVADTLKRCRKGDVISISGAMQISQWRGQDGHPTERRECGRGHCGACQS</sequence>